<keyword evidence="6 8" id="KW-0503">Monooxygenase</keyword>
<dbReference type="AlphaFoldDB" id="A0AAV4J9B6"/>
<protein>
    <submittedName>
        <fullName evidence="9">Cytochrome P450</fullName>
    </submittedName>
</protein>
<gene>
    <name evidence="9" type="ORF">ElyMa_006838400</name>
</gene>
<evidence type="ECO:0000256" key="3">
    <source>
        <dbReference type="ARBA" id="ARBA00022723"/>
    </source>
</evidence>
<dbReference type="GO" id="GO:0006082">
    <property type="term" value="P:organic acid metabolic process"/>
    <property type="evidence" value="ECO:0007669"/>
    <property type="project" value="TreeGrafter"/>
</dbReference>
<evidence type="ECO:0000256" key="1">
    <source>
        <dbReference type="ARBA" id="ARBA00001971"/>
    </source>
</evidence>
<dbReference type="SUPFAM" id="SSF48264">
    <property type="entry name" value="Cytochrome P450"/>
    <property type="match status" value="1"/>
</dbReference>
<dbReference type="InterPro" id="IPR001128">
    <property type="entry name" value="Cyt_P450"/>
</dbReference>
<dbReference type="PRINTS" id="PR00385">
    <property type="entry name" value="P450"/>
</dbReference>
<dbReference type="GO" id="GO:0016712">
    <property type="term" value="F:oxidoreductase activity, acting on paired donors, with incorporation or reduction of molecular oxygen, reduced flavin or flavoprotein as one donor, and incorporation of one atom of oxygen"/>
    <property type="evidence" value="ECO:0007669"/>
    <property type="project" value="TreeGrafter"/>
</dbReference>
<keyword evidence="5 7" id="KW-0408">Iron</keyword>
<evidence type="ECO:0000256" key="8">
    <source>
        <dbReference type="RuleBase" id="RU000461"/>
    </source>
</evidence>
<comment type="cofactor">
    <cofactor evidence="1 7">
        <name>heme</name>
        <dbReference type="ChEBI" id="CHEBI:30413"/>
    </cofactor>
</comment>
<accession>A0AAV4J9B6</accession>
<evidence type="ECO:0000256" key="4">
    <source>
        <dbReference type="ARBA" id="ARBA00023002"/>
    </source>
</evidence>
<comment type="similarity">
    <text evidence="2 8">Belongs to the cytochrome P450 family.</text>
</comment>
<evidence type="ECO:0000256" key="5">
    <source>
        <dbReference type="ARBA" id="ARBA00023004"/>
    </source>
</evidence>
<dbReference type="GO" id="GO:0008395">
    <property type="term" value="F:steroid hydroxylase activity"/>
    <property type="evidence" value="ECO:0007669"/>
    <property type="project" value="TreeGrafter"/>
</dbReference>
<keyword evidence="4 8" id="KW-0560">Oxidoreductase</keyword>
<dbReference type="InterPro" id="IPR050182">
    <property type="entry name" value="Cytochrome_P450_fam2"/>
</dbReference>
<dbReference type="EMBL" id="BMAT01013679">
    <property type="protein sequence ID" value="GFS18067.1"/>
    <property type="molecule type" value="Genomic_DNA"/>
</dbReference>
<feature type="binding site" description="axial binding residue" evidence="7">
    <location>
        <position position="491"/>
    </location>
    <ligand>
        <name>heme</name>
        <dbReference type="ChEBI" id="CHEBI:30413"/>
    </ligand>
    <ligandPart>
        <name>Fe</name>
        <dbReference type="ChEBI" id="CHEBI:18248"/>
    </ligandPart>
</feature>
<dbReference type="PANTHER" id="PTHR24300:SF403">
    <property type="entry name" value="CYTOCHROME P450 306A1"/>
    <property type="match status" value="1"/>
</dbReference>
<evidence type="ECO:0000256" key="6">
    <source>
        <dbReference type="ARBA" id="ARBA00023033"/>
    </source>
</evidence>
<dbReference type="Gene3D" id="1.10.630.10">
    <property type="entry name" value="Cytochrome P450"/>
    <property type="match status" value="1"/>
</dbReference>
<dbReference type="InterPro" id="IPR017972">
    <property type="entry name" value="Cyt_P450_CS"/>
</dbReference>
<dbReference type="PRINTS" id="PR00463">
    <property type="entry name" value="EP450I"/>
</dbReference>
<name>A0AAV4J9B6_9GAST</name>
<evidence type="ECO:0000256" key="2">
    <source>
        <dbReference type="ARBA" id="ARBA00010617"/>
    </source>
</evidence>
<dbReference type="InterPro" id="IPR036396">
    <property type="entry name" value="Cyt_P450_sf"/>
</dbReference>
<keyword evidence="3 7" id="KW-0479">Metal-binding</keyword>
<dbReference type="GO" id="GO:0020037">
    <property type="term" value="F:heme binding"/>
    <property type="evidence" value="ECO:0007669"/>
    <property type="project" value="InterPro"/>
</dbReference>
<comment type="caution">
    <text evidence="9">The sequence shown here is derived from an EMBL/GenBank/DDBJ whole genome shotgun (WGS) entry which is preliminary data.</text>
</comment>
<evidence type="ECO:0000313" key="10">
    <source>
        <dbReference type="Proteomes" id="UP000762676"/>
    </source>
</evidence>
<evidence type="ECO:0000313" key="9">
    <source>
        <dbReference type="EMBL" id="GFS18067.1"/>
    </source>
</evidence>
<reference evidence="9 10" key="1">
    <citation type="journal article" date="2021" name="Elife">
        <title>Chloroplast acquisition without the gene transfer in kleptoplastic sea slugs, Plakobranchus ocellatus.</title>
        <authorList>
            <person name="Maeda T."/>
            <person name="Takahashi S."/>
            <person name="Yoshida T."/>
            <person name="Shimamura S."/>
            <person name="Takaki Y."/>
            <person name="Nagai Y."/>
            <person name="Toyoda A."/>
            <person name="Suzuki Y."/>
            <person name="Arimoto A."/>
            <person name="Ishii H."/>
            <person name="Satoh N."/>
            <person name="Nishiyama T."/>
            <person name="Hasebe M."/>
            <person name="Maruyama T."/>
            <person name="Minagawa J."/>
            <person name="Obokata J."/>
            <person name="Shigenobu S."/>
        </authorList>
    </citation>
    <scope>NUCLEOTIDE SEQUENCE [LARGE SCALE GENOMIC DNA]</scope>
</reference>
<dbReference type="PANTHER" id="PTHR24300">
    <property type="entry name" value="CYTOCHROME P450 508A4-RELATED"/>
    <property type="match status" value="1"/>
</dbReference>
<dbReference type="GO" id="GO:0006805">
    <property type="term" value="P:xenobiotic metabolic process"/>
    <property type="evidence" value="ECO:0007669"/>
    <property type="project" value="TreeGrafter"/>
</dbReference>
<sequence length="546" mass="60838">MPAPGTAPDDDDDDCNENLPFEAKPTSLVFSSKAACKSSSSLQQVTPSIVPSLEMVVALLVTITLVAATSILLNVRPYLIPPGPRRLPLIGNLYIFFRNPGFIELAAGLRERYGDVYSLYLGNKLMVVINSLDLIKEAFVTQGDALLDRPQGLAYEIFTKDKGVINTNGKQWRDHRRFIMHTFLDFGVGQDALENTVSPEIARLVQCIRDKGADASFDPCDALRFTSARLIFKVILNKRFEGEEKADLEMFIAATDSVLQNFGVLSALHFLPFVRMLPGNIFNMDKIRTTDTQIRKFMHCQVERRAIHLAATGDIQCLADSYLQKIQTNRSLGIETHTFDADNLVQVMLELVVAGTDTTATTLQWFLLYMVLNPEEQTMLHEEIDVELDGTFPTLKDRGRLPYLDAAILETQRLADAVPFAVTRSPSEDITLGGFRIPKGCIVVPSLTSVLMDSELFPQPEAFKPSRFLRRKNAKLRDLGLIPFNIGKRNCLGESLARVELFLVSAALIQSFRFQLPEGESLPSLKGIVGATRKPCPFRIQAIPRT</sequence>
<dbReference type="GO" id="GO:0005506">
    <property type="term" value="F:iron ion binding"/>
    <property type="evidence" value="ECO:0007669"/>
    <property type="project" value="InterPro"/>
</dbReference>
<keyword evidence="7 8" id="KW-0349">Heme</keyword>
<dbReference type="InterPro" id="IPR002401">
    <property type="entry name" value="Cyt_P450_E_grp-I"/>
</dbReference>
<keyword evidence="10" id="KW-1185">Reference proteome</keyword>
<organism evidence="9 10">
    <name type="scientific">Elysia marginata</name>
    <dbReference type="NCBI Taxonomy" id="1093978"/>
    <lineage>
        <taxon>Eukaryota</taxon>
        <taxon>Metazoa</taxon>
        <taxon>Spiralia</taxon>
        <taxon>Lophotrochozoa</taxon>
        <taxon>Mollusca</taxon>
        <taxon>Gastropoda</taxon>
        <taxon>Heterobranchia</taxon>
        <taxon>Euthyneura</taxon>
        <taxon>Panpulmonata</taxon>
        <taxon>Sacoglossa</taxon>
        <taxon>Placobranchoidea</taxon>
        <taxon>Plakobranchidae</taxon>
        <taxon>Elysia</taxon>
    </lineage>
</organism>
<proteinExistence type="inferred from homology"/>
<dbReference type="PROSITE" id="PS00086">
    <property type="entry name" value="CYTOCHROME_P450"/>
    <property type="match status" value="1"/>
</dbReference>
<evidence type="ECO:0000256" key="7">
    <source>
        <dbReference type="PIRSR" id="PIRSR602401-1"/>
    </source>
</evidence>
<dbReference type="Proteomes" id="UP000762676">
    <property type="component" value="Unassembled WGS sequence"/>
</dbReference>
<dbReference type="FunFam" id="1.10.630.10:FF:000036">
    <property type="entry name" value="CYtochrome P450 family"/>
    <property type="match status" value="1"/>
</dbReference>
<dbReference type="GO" id="GO:0005737">
    <property type="term" value="C:cytoplasm"/>
    <property type="evidence" value="ECO:0007669"/>
    <property type="project" value="TreeGrafter"/>
</dbReference>
<dbReference type="CDD" id="cd20617">
    <property type="entry name" value="CYP1_2-like"/>
    <property type="match status" value="1"/>
</dbReference>
<dbReference type="Pfam" id="PF00067">
    <property type="entry name" value="p450"/>
    <property type="match status" value="1"/>
</dbReference>